<comment type="caution">
    <text evidence="2">The sequence shown here is derived from an EMBL/GenBank/DDBJ whole genome shotgun (WGS) entry which is preliminary data.</text>
</comment>
<protein>
    <submittedName>
        <fullName evidence="2">Uncharacterized protein</fullName>
    </submittedName>
</protein>
<feature type="compositionally biased region" description="Basic and acidic residues" evidence="1">
    <location>
        <begin position="179"/>
        <end position="201"/>
    </location>
</feature>
<dbReference type="AlphaFoldDB" id="A0A2J8AI97"/>
<evidence type="ECO:0000313" key="2">
    <source>
        <dbReference type="EMBL" id="PNH12237.1"/>
    </source>
</evidence>
<dbReference type="Proteomes" id="UP000236333">
    <property type="component" value="Unassembled WGS sequence"/>
</dbReference>
<feature type="region of interest" description="Disordered" evidence="1">
    <location>
        <begin position="169"/>
        <end position="252"/>
    </location>
</feature>
<reference evidence="2 3" key="1">
    <citation type="journal article" date="2017" name="Mol. Biol. Evol.">
        <title>The 4-celled Tetrabaena socialis nuclear genome reveals the essential components for genetic control of cell number at the origin of multicellularity in the volvocine lineage.</title>
        <authorList>
            <person name="Featherston J."/>
            <person name="Arakaki Y."/>
            <person name="Hanschen E.R."/>
            <person name="Ferris P.J."/>
            <person name="Michod R.E."/>
            <person name="Olson B.J.S.C."/>
            <person name="Nozaki H."/>
            <person name="Durand P.M."/>
        </authorList>
    </citation>
    <scope>NUCLEOTIDE SEQUENCE [LARGE SCALE GENOMIC DNA]</scope>
    <source>
        <strain evidence="2 3">NIES-571</strain>
    </source>
</reference>
<proteinExistence type="predicted"/>
<keyword evidence="3" id="KW-1185">Reference proteome</keyword>
<feature type="compositionally biased region" description="Acidic residues" evidence="1">
    <location>
        <begin position="126"/>
        <end position="136"/>
    </location>
</feature>
<feature type="region of interest" description="Disordered" evidence="1">
    <location>
        <begin position="31"/>
        <end position="54"/>
    </location>
</feature>
<evidence type="ECO:0000313" key="3">
    <source>
        <dbReference type="Proteomes" id="UP000236333"/>
    </source>
</evidence>
<dbReference type="EMBL" id="PGGS01000012">
    <property type="protein sequence ID" value="PNH12237.1"/>
    <property type="molecule type" value="Genomic_DNA"/>
</dbReference>
<feature type="compositionally biased region" description="Low complexity" evidence="1">
    <location>
        <begin position="36"/>
        <end position="54"/>
    </location>
</feature>
<feature type="region of interest" description="Disordered" evidence="1">
    <location>
        <begin position="69"/>
        <end position="143"/>
    </location>
</feature>
<name>A0A2J8AI97_9CHLO</name>
<feature type="compositionally biased region" description="Gly residues" evidence="1">
    <location>
        <begin position="232"/>
        <end position="250"/>
    </location>
</feature>
<gene>
    <name evidence="2" type="ORF">TSOC_000872</name>
</gene>
<dbReference type="OrthoDB" id="549189at2759"/>
<evidence type="ECO:0000256" key="1">
    <source>
        <dbReference type="SAM" id="MobiDB-lite"/>
    </source>
</evidence>
<organism evidence="2 3">
    <name type="scientific">Tetrabaena socialis</name>
    <dbReference type="NCBI Taxonomy" id="47790"/>
    <lineage>
        <taxon>Eukaryota</taxon>
        <taxon>Viridiplantae</taxon>
        <taxon>Chlorophyta</taxon>
        <taxon>core chlorophytes</taxon>
        <taxon>Chlorophyceae</taxon>
        <taxon>CS clade</taxon>
        <taxon>Chlamydomonadales</taxon>
        <taxon>Tetrabaenaceae</taxon>
        <taxon>Tetrabaena</taxon>
    </lineage>
</organism>
<sequence>MSKGVPVALRPDLKDASLAARLDAVFGGLGLPPGPAAAASAPAAAAAPTAAPSVGGWSLRADVQPFNSGRGVDAYNYSSDEEDPGEGLRPVMPSGLVDSDEDDGDADRDLGCAPAVRKRMSGELGGPEDEEEEEEAEARAERERARLRATLASRRAFAAEAEEDEYDRLATGSMAMRGRAAEEARPPGSTERRGFVPDHVRNPQRYTVYSLEEELVVGGGERRRANSRNGGSANGSGTNGSSTNGGGSLHVGGADAEAAKVLALGT</sequence>
<accession>A0A2J8AI97</accession>